<dbReference type="CDD" id="cd16964">
    <property type="entry name" value="YqgF"/>
    <property type="match status" value="1"/>
</dbReference>
<dbReference type="PANTHER" id="PTHR33317:SF4">
    <property type="entry name" value="POLYNUCLEOTIDYL TRANSFERASE, RIBONUCLEASE H-LIKE SUPERFAMILY PROTEIN"/>
    <property type="match status" value="1"/>
</dbReference>
<dbReference type="InterPro" id="IPR012337">
    <property type="entry name" value="RNaseH-like_sf"/>
</dbReference>
<evidence type="ECO:0000259" key="6">
    <source>
        <dbReference type="SMART" id="SM00732"/>
    </source>
</evidence>
<dbReference type="NCBIfam" id="TIGR00250">
    <property type="entry name" value="RNAse_H_YqgF"/>
    <property type="match status" value="1"/>
</dbReference>
<proteinExistence type="inferred from homology"/>
<dbReference type="GO" id="GO:0016787">
    <property type="term" value="F:hydrolase activity"/>
    <property type="evidence" value="ECO:0007669"/>
    <property type="project" value="UniProtKB-KW"/>
</dbReference>
<dbReference type="OrthoDB" id="430851at2759"/>
<evidence type="ECO:0000313" key="7">
    <source>
        <dbReference type="EMBL" id="KAI5075548.1"/>
    </source>
</evidence>
<keyword evidence="4" id="KW-0378">Hydrolase</keyword>
<dbReference type="EMBL" id="JABFUD020000009">
    <property type="protein sequence ID" value="KAI5075548.1"/>
    <property type="molecule type" value="Genomic_DNA"/>
</dbReference>
<evidence type="ECO:0000256" key="3">
    <source>
        <dbReference type="ARBA" id="ARBA00022722"/>
    </source>
</evidence>
<evidence type="ECO:0000256" key="4">
    <source>
        <dbReference type="ARBA" id="ARBA00022801"/>
    </source>
</evidence>
<keyword evidence="8" id="KW-1185">Reference proteome</keyword>
<comment type="caution">
    <text evidence="7">The sequence shown here is derived from an EMBL/GenBank/DDBJ whole genome shotgun (WGS) entry which is preliminary data.</text>
</comment>
<dbReference type="Pfam" id="PF03652">
    <property type="entry name" value="RuvX"/>
    <property type="match status" value="1"/>
</dbReference>
<name>A0A9D4ZHB9_ADICA</name>
<dbReference type="InterPro" id="IPR037027">
    <property type="entry name" value="YqgF/RNaseH-like_dom_sf"/>
</dbReference>
<evidence type="ECO:0000256" key="5">
    <source>
        <dbReference type="SAM" id="Coils"/>
    </source>
</evidence>
<dbReference type="HAMAP" id="MF_00651">
    <property type="entry name" value="Nuclease_YqgF"/>
    <property type="match status" value="1"/>
</dbReference>
<sequence length="294" mass="33080">MTFAPSPILCTRLLPSLKPSLRSSNFTLKQHARFNTLATIQPLTKTTRKKVKEDSSLGDEHVFQLSHENFEREQAYVDKPDVEDERSRMRNEQILRAELKKKLSQLLSNAERLKNGSSEFPCYSLGIDFGDARTGVAISKGFAPRPIEVVELQGQRLEARLIEIAHKEGAIEFVVGLPKSERGMETWQSNKTRCFAGRLAALAAQRGWRVYLHDEFGSSNDALEYMIMTGSTKKTRKTHLDAYAAVVLLQAYFNNSGEHAELVVPKKLSLQERLCEAPIGPESDDASDLEDEQL</sequence>
<dbReference type="GO" id="GO:0004518">
    <property type="term" value="F:nuclease activity"/>
    <property type="evidence" value="ECO:0007669"/>
    <property type="project" value="UniProtKB-KW"/>
</dbReference>
<dbReference type="InterPro" id="IPR005227">
    <property type="entry name" value="YqgF"/>
</dbReference>
<protein>
    <recommendedName>
        <fullName evidence="6">YqgF/RNase H-like domain-containing protein</fullName>
    </recommendedName>
</protein>
<evidence type="ECO:0000256" key="2">
    <source>
        <dbReference type="ARBA" id="ARBA00022517"/>
    </source>
</evidence>
<keyword evidence="1" id="KW-0963">Cytoplasm</keyword>
<keyword evidence="5" id="KW-0175">Coiled coil</keyword>
<dbReference type="PANTHER" id="PTHR33317">
    <property type="entry name" value="POLYNUCLEOTIDYL TRANSFERASE, RIBONUCLEASE H-LIKE SUPERFAMILY PROTEIN"/>
    <property type="match status" value="1"/>
</dbReference>
<accession>A0A9D4ZHB9</accession>
<dbReference type="Proteomes" id="UP000886520">
    <property type="component" value="Chromosome 9"/>
</dbReference>
<organism evidence="7 8">
    <name type="scientific">Adiantum capillus-veneris</name>
    <name type="common">Maidenhair fern</name>
    <dbReference type="NCBI Taxonomy" id="13818"/>
    <lineage>
        <taxon>Eukaryota</taxon>
        <taxon>Viridiplantae</taxon>
        <taxon>Streptophyta</taxon>
        <taxon>Embryophyta</taxon>
        <taxon>Tracheophyta</taxon>
        <taxon>Polypodiopsida</taxon>
        <taxon>Polypodiidae</taxon>
        <taxon>Polypodiales</taxon>
        <taxon>Pteridineae</taxon>
        <taxon>Pteridaceae</taxon>
        <taxon>Vittarioideae</taxon>
        <taxon>Adiantum</taxon>
    </lineage>
</organism>
<dbReference type="SMART" id="SM00732">
    <property type="entry name" value="YqgFc"/>
    <property type="match status" value="1"/>
</dbReference>
<dbReference type="InterPro" id="IPR006641">
    <property type="entry name" value="YqgF/RNaseH-like_dom"/>
</dbReference>
<keyword evidence="3" id="KW-0540">Nuclease</keyword>
<feature type="domain" description="YqgF/RNase H-like" evidence="6">
    <location>
        <begin position="122"/>
        <end position="222"/>
    </location>
</feature>
<evidence type="ECO:0000313" key="8">
    <source>
        <dbReference type="Proteomes" id="UP000886520"/>
    </source>
</evidence>
<dbReference type="Gene3D" id="3.30.420.140">
    <property type="entry name" value="YqgF/RNase H-like domain"/>
    <property type="match status" value="1"/>
</dbReference>
<gene>
    <name evidence="7" type="ORF">GOP47_0009624</name>
</gene>
<reference evidence="7" key="1">
    <citation type="submission" date="2021-01" db="EMBL/GenBank/DDBJ databases">
        <title>Adiantum capillus-veneris genome.</title>
        <authorList>
            <person name="Fang Y."/>
            <person name="Liao Q."/>
        </authorList>
    </citation>
    <scope>NUCLEOTIDE SEQUENCE</scope>
    <source>
        <strain evidence="7">H3</strain>
        <tissue evidence="7">Leaf</tissue>
    </source>
</reference>
<dbReference type="SUPFAM" id="SSF53098">
    <property type="entry name" value="Ribonuclease H-like"/>
    <property type="match status" value="1"/>
</dbReference>
<dbReference type="GO" id="GO:0000967">
    <property type="term" value="P:rRNA 5'-end processing"/>
    <property type="evidence" value="ECO:0007669"/>
    <property type="project" value="TreeGrafter"/>
</dbReference>
<feature type="coiled-coil region" evidence="5">
    <location>
        <begin position="82"/>
        <end position="116"/>
    </location>
</feature>
<keyword evidence="2" id="KW-0690">Ribosome biogenesis</keyword>
<dbReference type="AlphaFoldDB" id="A0A9D4ZHB9"/>
<evidence type="ECO:0000256" key="1">
    <source>
        <dbReference type="ARBA" id="ARBA00022490"/>
    </source>
</evidence>